<keyword evidence="2" id="KW-0378">Hydrolase</keyword>
<feature type="domain" description="PNPLA" evidence="3">
    <location>
        <begin position="26"/>
        <end position="310"/>
    </location>
</feature>
<dbReference type="PANTHER" id="PTHR46394:SF1">
    <property type="entry name" value="PNPLA DOMAIN-CONTAINING PROTEIN"/>
    <property type="match status" value="1"/>
</dbReference>
<dbReference type="SUPFAM" id="SSF52151">
    <property type="entry name" value="FabD/lysophospholipase-like"/>
    <property type="match status" value="1"/>
</dbReference>
<evidence type="ECO:0000256" key="1">
    <source>
        <dbReference type="ARBA" id="ARBA00023098"/>
    </source>
</evidence>
<dbReference type="InterPro" id="IPR016035">
    <property type="entry name" value="Acyl_Trfase/lysoPLipase"/>
</dbReference>
<feature type="short sequence motif" description="GXGXXG" evidence="2">
    <location>
        <begin position="30"/>
        <end position="35"/>
    </location>
</feature>
<sequence length="573" mass="63663">MFESITNYLLGSNESTKQTTEPIKHITFSGGGAKGAVYGGVYKILKKFGVIDEVEDIAGTSAGAITAAFVATGISAEKFEDLSNKTNFKDLLGKGLVGLPIVNDAIPLYELLRTTIATNIQDFLTEFLQNDFVIDDIKGQLLPDLIKAKASLEEVLRKKIDDREKYTAAIEEDEFLVIDASELYNIDTEITALLQQRVKFINQQSNIELLEENLQALLQKCTTEGDITFGDLALLRTIAPEKFKNLMVTATNYQNGDLTIFSGENTPNVEIALACKASAAIPGVFQGVQINGVWYYDGGCRDNVPIKYFAGSNNETQAQCQTLAFVFGGDDLNSSANKAIYSATPNISKTGMAKNIIDNALYYGLGIGKGKDQMLYTAEQNKHWEELREIALNVVPLGTGNIGTLSFDEAAAQAKYLTLKGETQTMRYLLNHNMIDQSMNDSLALREFFLTVYEKVTTKENPQNYLLNFVEEEKWLNQDPQIVIKEFIELTADSNVRDEFMATLNCKQASNVIKNVCYDYTLDNIDLNSSMVFADTDNIVDYEFYLNNHFNAFGSTHYEDFGLLGNSYVMCVS</sequence>
<name>A0ABZ0UYW8_9RICK</name>
<accession>A0ABZ0UYW8</accession>
<keyword evidence="1 2" id="KW-0443">Lipid metabolism</keyword>
<organism evidence="4 5">
    <name type="scientific">Candidatus Trichorickettsia mobilis</name>
    <dbReference type="NCBI Taxonomy" id="1346319"/>
    <lineage>
        <taxon>Bacteria</taxon>
        <taxon>Pseudomonadati</taxon>
        <taxon>Pseudomonadota</taxon>
        <taxon>Alphaproteobacteria</taxon>
        <taxon>Rickettsiales</taxon>
        <taxon>Rickettsiaceae</taxon>
        <taxon>Rickettsieae</taxon>
        <taxon>Candidatus Trichorickettsia</taxon>
    </lineage>
</organism>
<evidence type="ECO:0000256" key="2">
    <source>
        <dbReference type="PROSITE-ProRule" id="PRU01161"/>
    </source>
</evidence>
<feature type="active site" description="Nucleophile" evidence="2">
    <location>
        <position position="61"/>
    </location>
</feature>
<feature type="short sequence motif" description="GXSXG" evidence="2">
    <location>
        <begin position="59"/>
        <end position="63"/>
    </location>
</feature>
<dbReference type="EMBL" id="CP112932">
    <property type="protein sequence ID" value="WPY01274.1"/>
    <property type="molecule type" value="Genomic_DNA"/>
</dbReference>
<dbReference type="InterPro" id="IPR002641">
    <property type="entry name" value="PNPLA_dom"/>
</dbReference>
<dbReference type="Gene3D" id="3.40.1090.10">
    <property type="entry name" value="Cytosolic phospholipase A2 catalytic domain"/>
    <property type="match status" value="1"/>
</dbReference>
<reference evidence="4 5" key="1">
    <citation type="submission" date="2022-10" db="EMBL/GenBank/DDBJ databases">
        <title>Host association and intracellularity evolved multiple times independently in the Rickettsiales.</title>
        <authorList>
            <person name="Castelli M."/>
            <person name="Nardi T."/>
            <person name="Gammuto L."/>
            <person name="Bellinzona G."/>
            <person name="Sabaneyeva E."/>
            <person name="Potekhin A."/>
            <person name="Serra V."/>
            <person name="Petroni G."/>
            <person name="Sassera D."/>
        </authorList>
    </citation>
    <scope>NUCLEOTIDE SEQUENCE [LARGE SCALE GENOMIC DNA]</scope>
    <source>
        <strain evidence="4 5">Kr 154-4</strain>
    </source>
</reference>
<dbReference type="PROSITE" id="PS51635">
    <property type="entry name" value="PNPLA"/>
    <property type="match status" value="1"/>
</dbReference>
<dbReference type="PANTHER" id="PTHR46394">
    <property type="entry name" value="ANNEXIN"/>
    <property type="match status" value="1"/>
</dbReference>
<dbReference type="Proteomes" id="UP001326613">
    <property type="component" value="Chromosome"/>
</dbReference>
<dbReference type="InterPro" id="IPR052580">
    <property type="entry name" value="Lipid_Hydrolase"/>
</dbReference>
<dbReference type="RefSeq" id="WP_323738057.1">
    <property type="nucleotide sequence ID" value="NZ_CP112932.1"/>
</dbReference>
<proteinExistence type="predicted"/>
<gene>
    <name evidence="4" type="ORF">Trichorick_01183</name>
</gene>
<evidence type="ECO:0000313" key="4">
    <source>
        <dbReference type="EMBL" id="WPY01274.1"/>
    </source>
</evidence>
<keyword evidence="5" id="KW-1185">Reference proteome</keyword>
<protein>
    <submittedName>
        <fullName evidence="4">Patatin-like phospholipase</fullName>
    </submittedName>
</protein>
<dbReference type="Pfam" id="PF01734">
    <property type="entry name" value="Patatin"/>
    <property type="match status" value="1"/>
</dbReference>
<evidence type="ECO:0000259" key="3">
    <source>
        <dbReference type="PROSITE" id="PS51635"/>
    </source>
</evidence>
<feature type="active site" description="Proton acceptor" evidence="2">
    <location>
        <position position="297"/>
    </location>
</feature>
<feature type="short sequence motif" description="DGA/G" evidence="2">
    <location>
        <begin position="297"/>
        <end position="299"/>
    </location>
</feature>
<keyword evidence="2" id="KW-0442">Lipid degradation</keyword>
<evidence type="ECO:0000313" key="5">
    <source>
        <dbReference type="Proteomes" id="UP001326613"/>
    </source>
</evidence>